<evidence type="ECO:0000256" key="5">
    <source>
        <dbReference type="ARBA" id="ARBA00022723"/>
    </source>
</evidence>
<feature type="binding site" evidence="10">
    <location>
        <position position="119"/>
    </location>
    <ligand>
        <name>Mn(2+)</name>
        <dbReference type="ChEBI" id="CHEBI:29035"/>
    </ligand>
</feature>
<evidence type="ECO:0000313" key="14">
    <source>
        <dbReference type="Proteomes" id="UP000321720"/>
    </source>
</evidence>
<dbReference type="UniPathway" id="UPA00059">
    <property type="reaction ID" value="UER00104"/>
</dbReference>
<comment type="caution">
    <text evidence="13">The sequence shown here is derived from an EMBL/GenBank/DDBJ whole genome shotgun (WGS) entry which is preliminary data.</text>
</comment>
<evidence type="ECO:0000256" key="2">
    <source>
        <dbReference type="ARBA" id="ARBA00007579"/>
    </source>
</evidence>
<feature type="binding site" evidence="10">
    <location>
        <position position="117"/>
    </location>
    <ligand>
        <name>Mn(2+)</name>
        <dbReference type="ChEBI" id="CHEBI:29035"/>
    </ligand>
</feature>
<evidence type="ECO:0000259" key="12">
    <source>
        <dbReference type="PROSITE" id="PS51462"/>
    </source>
</evidence>
<comment type="function">
    <text evidence="10">Catalyzes the 1,3-allylic rearrangement of the homoallylic substrate isopentenyl (IPP) to its highly electrophilic allylic isomer, dimethylallyl diphosphate (DMAPP).</text>
</comment>
<comment type="cofactor">
    <cofactor evidence="10">
        <name>Mn(2+)</name>
        <dbReference type="ChEBI" id="CHEBI:29035"/>
    </cofactor>
    <text evidence="10">Binds 1 Mn(2+) ion per subunit.</text>
</comment>
<dbReference type="Pfam" id="PF00293">
    <property type="entry name" value="NUDIX"/>
    <property type="match status" value="1"/>
</dbReference>
<dbReference type="Gene3D" id="3.90.79.10">
    <property type="entry name" value="Nucleoside Triphosphate Pyrophosphohydrolase"/>
    <property type="match status" value="1"/>
</dbReference>
<feature type="binding site" evidence="10">
    <location>
        <position position="90"/>
    </location>
    <ligand>
        <name>Mg(2+)</name>
        <dbReference type="ChEBI" id="CHEBI:18420"/>
    </ligand>
</feature>
<comment type="catalytic activity">
    <reaction evidence="10">
        <text>isopentenyl diphosphate = dimethylallyl diphosphate</text>
        <dbReference type="Rhea" id="RHEA:23284"/>
        <dbReference type="ChEBI" id="CHEBI:57623"/>
        <dbReference type="ChEBI" id="CHEBI:128769"/>
        <dbReference type="EC" id="5.3.3.2"/>
    </reaction>
</comment>
<reference evidence="13 14" key="1">
    <citation type="submission" date="2019-07" db="EMBL/GenBank/DDBJ databases">
        <title>Whole genome shotgun sequence of Cellulomonas composti NBRC 100758.</title>
        <authorList>
            <person name="Hosoyama A."/>
            <person name="Uohara A."/>
            <person name="Ohji S."/>
            <person name="Ichikawa N."/>
        </authorList>
    </citation>
    <scope>NUCLEOTIDE SEQUENCE [LARGE SCALE GENOMIC DNA]</scope>
    <source>
        <strain evidence="13 14">NBRC 100758</strain>
    </source>
</reference>
<evidence type="ECO:0000256" key="4">
    <source>
        <dbReference type="ARBA" id="ARBA00022490"/>
    </source>
</evidence>
<gene>
    <name evidence="10 13" type="primary">idi</name>
    <name evidence="13" type="ORF">CCO02nite_03740</name>
</gene>
<keyword evidence="9 10" id="KW-0413">Isomerase</keyword>
<dbReference type="InterPro" id="IPR011876">
    <property type="entry name" value="IsopentenylPP_isomerase_typ1"/>
</dbReference>
<dbReference type="Proteomes" id="UP000321720">
    <property type="component" value="Unassembled WGS sequence"/>
</dbReference>
<feature type="domain" description="Nudix hydrolase" evidence="12">
    <location>
        <begin position="33"/>
        <end position="167"/>
    </location>
</feature>
<dbReference type="GO" id="GO:0008299">
    <property type="term" value="P:isoprenoid biosynthetic process"/>
    <property type="evidence" value="ECO:0007669"/>
    <property type="project" value="UniProtKB-UniRule"/>
</dbReference>
<dbReference type="NCBIfam" id="TIGR02150">
    <property type="entry name" value="IPP_isom_1"/>
    <property type="match status" value="1"/>
</dbReference>
<keyword evidence="8 10" id="KW-0414">Isoprene biosynthesis</keyword>
<evidence type="ECO:0000256" key="11">
    <source>
        <dbReference type="PIRSR" id="PIRSR018427-1"/>
    </source>
</evidence>
<feature type="active site" evidence="10 11">
    <location>
        <position position="119"/>
    </location>
</feature>
<dbReference type="CDD" id="cd02885">
    <property type="entry name" value="NUDIX_IPP_Isomerase"/>
    <property type="match status" value="1"/>
</dbReference>
<dbReference type="PIRSF" id="PIRSF018427">
    <property type="entry name" value="Isopntndiph_ism"/>
    <property type="match status" value="1"/>
</dbReference>
<evidence type="ECO:0000256" key="6">
    <source>
        <dbReference type="ARBA" id="ARBA00022842"/>
    </source>
</evidence>
<dbReference type="GO" id="GO:0005737">
    <property type="term" value="C:cytoplasm"/>
    <property type="evidence" value="ECO:0007669"/>
    <property type="project" value="UniProtKB-SubCell"/>
</dbReference>
<evidence type="ECO:0000256" key="9">
    <source>
        <dbReference type="ARBA" id="ARBA00023235"/>
    </source>
</evidence>
<accession>A0A511J6S9</accession>
<keyword evidence="7 10" id="KW-0464">Manganese</keyword>
<keyword evidence="4 10" id="KW-0963">Cytoplasm</keyword>
<comment type="pathway">
    <text evidence="1 10">Isoprenoid biosynthesis; dimethylallyl diphosphate biosynthesis; dimethylallyl diphosphate from isopentenyl diphosphate: step 1/1.</text>
</comment>
<keyword evidence="14" id="KW-1185">Reference proteome</keyword>
<dbReference type="SUPFAM" id="SSF55811">
    <property type="entry name" value="Nudix"/>
    <property type="match status" value="1"/>
</dbReference>
<feature type="binding site" evidence="10">
    <location>
        <position position="35"/>
    </location>
    <ligand>
        <name>Mn(2+)</name>
        <dbReference type="ChEBI" id="CHEBI:29035"/>
    </ligand>
</feature>
<dbReference type="PROSITE" id="PS51462">
    <property type="entry name" value="NUDIX"/>
    <property type="match status" value="1"/>
</dbReference>
<evidence type="ECO:0000256" key="7">
    <source>
        <dbReference type="ARBA" id="ARBA00023211"/>
    </source>
</evidence>
<dbReference type="HAMAP" id="MF_00202">
    <property type="entry name" value="Idi"/>
    <property type="match status" value="1"/>
</dbReference>
<dbReference type="PANTHER" id="PTHR10885">
    <property type="entry name" value="ISOPENTENYL-DIPHOSPHATE DELTA-ISOMERASE"/>
    <property type="match status" value="1"/>
</dbReference>
<dbReference type="AlphaFoldDB" id="A0A511J6S9"/>
<evidence type="ECO:0000256" key="8">
    <source>
        <dbReference type="ARBA" id="ARBA00023229"/>
    </source>
</evidence>
<comment type="similarity">
    <text evidence="2 10">Belongs to the IPP isomerase type 1 family.</text>
</comment>
<dbReference type="GO" id="GO:0004452">
    <property type="term" value="F:isopentenyl-diphosphate delta-isomerase activity"/>
    <property type="evidence" value="ECO:0007669"/>
    <property type="project" value="UniProtKB-UniRule"/>
</dbReference>
<feature type="binding site" evidence="10">
    <location>
        <position position="72"/>
    </location>
    <ligand>
        <name>Mn(2+)</name>
        <dbReference type="ChEBI" id="CHEBI:29035"/>
    </ligand>
</feature>
<sequence>MVMTVEDHVVLLDDEGRASGAAPRAEVHGRHTPLHLAFSCYVLDDDGRVLVTRRAPTKRTWPGVWTNAFCGHPRPGEAPADAVRRRGREELGLELVELTLVLPSFRYRAVDDSGMVEHEECPVWFARAAGPVAADPDEVAQIQWVDAEDLGRAVTAAPWAFSPWLVAQVACLAELDERPTAVGA</sequence>
<dbReference type="OrthoDB" id="9809458at2"/>
<keyword evidence="5 10" id="KW-0479">Metal-binding</keyword>
<feature type="binding site" evidence="10">
    <location>
        <position position="28"/>
    </location>
    <ligand>
        <name>Mn(2+)</name>
        <dbReference type="ChEBI" id="CHEBI:29035"/>
    </ligand>
</feature>
<dbReference type="GO" id="GO:0046872">
    <property type="term" value="F:metal ion binding"/>
    <property type="evidence" value="ECO:0007669"/>
    <property type="project" value="UniProtKB-KW"/>
</dbReference>
<dbReference type="GO" id="GO:0050992">
    <property type="term" value="P:dimethylallyl diphosphate biosynthetic process"/>
    <property type="evidence" value="ECO:0007669"/>
    <property type="project" value="UniProtKB-UniRule"/>
</dbReference>
<dbReference type="PANTHER" id="PTHR10885:SF0">
    <property type="entry name" value="ISOPENTENYL-DIPHOSPHATE DELTA-ISOMERASE"/>
    <property type="match status" value="1"/>
</dbReference>
<dbReference type="EC" id="5.3.3.2" evidence="3 10"/>
<dbReference type="InterPro" id="IPR015797">
    <property type="entry name" value="NUDIX_hydrolase-like_dom_sf"/>
</dbReference>
<dbReference type="NCBIfam" id="NF002995">
    <property type="entry name" value="PRK03759.1"/>
    <property type="match status" value="1"/>
</dbReference>
<dbReference type="InterPro" id="IPR000086">
    <property type="entry name" value="NUDIX_hydrolase_dom"/>
</dbReference>
<organism evidence="13 14">
    <name type="scientific">Cellulomonas composti</name>
    <dbReference type="NCBI Taxonomy" id="266130"/>
    <lineage>
        <taxon>Bacteria</taxon>
        <taxon>Bacillati</taxon>
        <taxon>Actinomycetota</taxon>
        <taxon>Actinomycetes</taxon>
        <taxon>Micrococcales</taxon>
        <taxon>Cellulomonadaceae</taxon>
        <taxon>Cellulomonas</taxon>
    </lineage>
</organism>
<dbReference type="FunFam" id="3.90.79.10:FF:000009">
    <property type="entry name" value="Isopentenyl-diphosphate Delta-isomerase"/>
    <property type="match status" value="1"/>
</dbReference>
<proteinExistence type="inferred from homology"/>
<comment type="subcellular location">
    <subcellularLocation>
        <location evidence="10">Cytoplasm</location>
    </subcellularLocation>
</comment>
<evidence type="ECO:0000256" key="3">
    <source>
        <dbReference type="ARBA" id="ARBA00012057"/>
    </source>
</evidence>
<dbReference type="EMBL" id="BJWG01000001">
    <property type="protein sequence ID" value="GEL93716.1"/>
    <property type="molecule type" value="Genomic_DNA"/>
</dbReference>
<feature type="active site" evidence="10 11">
    <location>
        <position position="70"/>
    </location>
</feature>
<evidence type="ECO:0000313" key="13">
    <source>
        <dbReference type="EMBL" id="GEL93716.1"/>
    </source>
</evidence>
<comment type="cofactor">
    <cofactor evidence="10">
        <name>Mg(2+)</name>
        <dbReference type="ChEBI" id="CHEBI:18420"/>
    </cofactor>
    <text evidence="10">Binds 1 Mg(2+) ion per subunit. The magnesium ion binds only when substrate is bound.</text>
</comment>
<protein>
    <recommendedName>
        <fullName evidence="3 10">Isopentenyl-diphosphate Delta-isomerase</fullName>
        <shortName evidence="10">IPP isomerase</shortName>
        <ecNumber evidence="3 10">5.3.3.2</ecNumber>
    </recommendedName>
    <alternativeName>
        <fullName evidence="10">IPP:DMAPP isomerase</fullName>
    </alternativeName>
    <alternativeName>
        <fullName evidence="10">Isopentenyl pyrophosphate isomerase</fullName>
    </alternativeName>
</protein>
<keyword evidence="6 10" id="KW-0460">Magnesium</keyword>
<name>A0A511J6S9_9CELL</name>
<evidence type="ECO:0000256" key="1">
    <source>
        <dbReference type="ARBA" id="ARBA00004826"/>
    </source>
</evidence>
<dbReference type="InterPro" id="IPR056375">
    <property type="entry name" value="Idi_bact"/>
</dbReference>
<evidence type="ECO:0000256" key="10">
    <source>
        <dbReference type="HAMAP-Rule" id="MF_00202"/>
    </source>
</evidence>